<accession>A0A1M7YWQ9</accession>
<evidence type="ECO:0008006" key="4">
    <source>
        <dbReference type="Google" id="ProtNLM"/>
    </source>
</evidence>
<gene>
    <name evidence="2" type="ORF">VQ7734_02833</name>
</gene>
<proteinExistence type="predicted"/>
<dbReference type="Pfam" id="PF11736">
    <property type="entry name" value="DUF3299"/>
    <property type="match status" value="1"/>
</dbReference>
<evidence type="ECO:0000313" key="2">
    <source>
        <dbReference type="EMBL" id="SHO57064.1"/>
    </source>
</evidence>
<keyword evidence="1" id="KW-1133">Transmembrane helix</keyword>
<reference evidence="3" key="1">
    <citation type="submission" date="2016-12" db="EMBL/GenBank/DDBJ databases">
        <authorList>
            <person name="Rodrigo-Torres L."/>
            <person name="Arahal R.D."/>
            <person name="Lucena T."/>
        </authorList>
    </citation>
    <scope>NUCLEOTIDE SEQUENCE [LARGE SCALE GENOMIC DNA]</scope>
</reference>
<keyword evidence="1" id="KW-0472">Membrane</keyword>
<evidence type="ECO:0000313" key="3">
    <source>
        <dbReference type="Proteomes" id="UP000184600"/>
    </source>
</evidence>
<protein>
    <recommendedName>
        <fullName evidence="4">DUF3299 domain-containing protein</fullName>
    </recommendedName>
</protein>
<keyword evidence="3" id="KW-1185">Reference proteome</keyword>
<sequence>MENGHSKWSLKNRMKRLTQVQWIYFLLGCVLSGGVFSEVAIAAKEPQIMSLDWEDLIPEQERMRVPVEDDTPVDHDSDTPPQAKLGSVRHELNNQLVKIPGFVIPLEGDDKTVTEFLLVPFLGACIHVPPPPPNQIVYVKFKHGAPIKKLWDIVNVVGYLKTETMNLDLGEAGYVLYGSQLEDFQPES</sequence>
<keyword evidence="1" id="KW-0812">Transmembrane</keyword>
<dbReference type="STRING" id="1117707.VQ7734_02833"/>
<evidence type="ECO:0000256" key="1">
    <source>
        <dbReference type="SAM" id="Phobius"/>
    </source>
</evidence>
<dbReference type="EMBL" id="FRFG01000031">
    <property type="protein sequence ID" value="SHO57064.1"/>
    <property type="molecule type" value="Genomic_DNA"/>
</dbReference>
<dbReference type="InterPro" id="IPR021727">
    <property type="entry name" value="DUF3299"/>
</dbReference>
<organism evidence="2 3">
    <name type="scientific">Vibrio quintilis</name>
    <dbReference type="NCBI Taxonomy" id="1117707"/>
    <lineage>
        <taxon>Bacteria</taxon>
        <taxon>Pseudomonadati</taxon>
        <taxon>Pseudomonadota</taxon>
        <taxon>Gammaproteobacteria</taxon>
        <taxon>Vibrionales</taxon>
        <taxon>Vibrionaceae</taxon>
        <taxon>Vibrio</taxon>
    </lineage>
</organism>
<name>A0A1M7YWQ9_9VIBR</name>
<dbReference type="Gene3D" id="2.40.50.870">
    <property type="entry name" value="Protein of unknown function (DUF3299)"/>
    <property type="match status" value="1"/>
</dbReference>
<feature type="transmembrane region" description="Helical" evidence="1">
    <location>
        <begin position="21"/>
        <end position="43"/>
    </location>
</feature>
<dbReference type="AlphaFoldDB" id="A0A1M7YWQ9"/>
<dbReference type="PROSITE" id="PS51257">
    <property type="entry name" value="PROKAR_LIPOPROTEIN"/>
    <property type="match status" value="1"/>
</dbReference>
<dbReference type="Proteomes" id="UP000184600">
    <property type="component" value="Unassembled WGS sequence"/>
</dbReference>